<evidence type="ECO:0000313" key="1">
    <source>
        <dbReference type="EMBL" id="CAF1178978.1"/>
    </source>
</evidence>
<evidence type="ECO:0000313" key="5">
    <source>
        <dbReference type="EMBL" id="CAF2155934.1"/>
    </source>
</evidence>
<dbReference type="Proteomes" id="UP000663856">
    <property type="component" value="Unassembled WGS sequence"/>
</dbReference>
<dbReference type="EMBL" id="CAJOBJ010013498">
    <property type="protein sequence ID" value="CAF4171114.1"/>
    <property type="molecule type" value="Genomic_DNA"/>
</dbReference>
<evidence type="ECO:0000313" key="2">
    <source>
        <dbReference type="EMBL" id="CAF1575733.1"/>
    </source>
</evidence>
<dbReference type="Proteomes" id="UP000676336">
    <property type="component" value="Unassembled WGS sequence"/>
</dbReference>
<dbReference type="EMBL" id="CAJNRE010016298">
    <property type="protein sequence ID" value="CAF2145173.1"/>
    <property type="molecule type" value="Genomic_DNA"/>
</dbReference>
<comment type="caution">
    <text evidence="8">The sequence shown here is derived from an EMBL/GenBank/DDBJ whole genome shotgun (WGS) entry which is preliminary data.</text>
</comment>
<gene>
    <name evidence="9" type="ORF">BYL167_LOCUS25266</name>
    <name evidence="1" type="ORF">CJN711_LOCUS10912</name>
    <name evidence="7" type="ORF">GIL414_LOCUS20365</name>
    <name evidence="2" type="ORF">KQP761_LOCUS19626</name>
    <name evidence="4" type="ORF">MBJ925_LOCUS30174</name>
    <name evidence="10" type="ORF">OVN521_LOCUS31427</name>
    <name evidence="6" type="ORF">SMN809_LOCUS15715</name>
    <name evidence="8" type="ORF">UXM345_LOCUS29624</name>
    <name evidence="5" type="ORF">WKI299_LOCUS31279</name>
    <name evidence="3" type="ORF">XDN619_LOCUS23389</name>
</gene>
<keyword evidence="12" id="KW-1185">Reference proteome</keyword>
<dbReference type="Proteomes" id="UP000663887">
    <property type="component" value="Unassembled WGS sequence"/>
</dbReference>
<dbReference type="EMBL" id="CAJNOV010004534">
    <property type="protein sequence ID" value="CAF1178978.1"/>
    <property type="molecule type" value="Genomic_DNA"/>
</dbReference>
<evidence type="ECO:0000313" key="4">
    <source>
        <dbReference type="EMBL" id="CAF2145173.1"/>
    </source>
</evidence>
<protein>
    <submittedName>
        <fullName evidence="8">Uncharacterized protein</fullName>
    </submittedName>
</protein>
<dbReference type="Proteomes" id="UP000681967">
    <property type="component" value="Unassembled WGS sequence"/>
</dbReference>
<dbReference type="EMBL" id="CAJOBF010007360">
    <property type="protein sequence ID" value="CAF4230651.1"/>
    <property type="molecule type" value="Genomic_DNA"/>
</dbReference>
<dbReference type="EMBL" id="CAJOBH010024817">
    <property type="protein sequence ID" value="CAF4243654.1"/>
    <property type="molecule type" value="Genomic_DNA"/>
</dbReference>
<organism evidence="8 11">
    <name type="scientific">Rotaria magnacalcarata</name>
    <dbReference type="NCBI Taxonomy" id="392030"/>
    <lineage>
        <taxon>Eukaryota</taxon>
        <taxon>Metazoa</taxon>
        <taxon>Spiralia</taxon>
        <taxon>Gnathifera</taxon>
        <taxon>Rotifera</taxon>
        <taxon>Eurotatoria</taxon>
        <taxon>Bdelloidea</taxon>
        <taxon>Philodinida</taxon>
        <taxon>Philodinidae</taxon>
        <taxon>Rotaria</taxon>
    </lineage>
</organism>
<dbReference type="Proteomes" id="UP000663834">
    <property type="component" value="Unassembled WGS sequence"/>
</dbReference>
<accession>A0A820DE03</accession>
<evidence type="ECO:0000313" key="12">
    <source>
        <dbReference type="Proteomes" id="UP000663866"/>
    </source>
</evidence>
<evidence type="ECO:0000313" key="10">
    <source>
        <dbReference type="EMBL" id="CAF4304502.1"/>
    </source>
</evidence>
<dbReference type="EMBL" id="CAJOBG010015665">
    <property type="protein sequence ID" value="CAF4304502.1"/>
    <property type="molecule type" value="Genomic_DNA"/>
</dbReference>
<evidence type="ECO:0000313" key="6">
    <source>
        <dbReference type="EMBL" id="CAF4070488.1"/>
    </source>
</evidence>
<evidence type="ECO:0000313" key="7">
    <source>
        <dbReference type="EMBL" id="CAF4171114.1"/>
    </source>
</evidence>
<dbReference type="EMBL" id="CAJNOW010010058">
    <property type="protein sequence ID" value="CAF1575733.1"/>
    <property type="molecule type" value="Genomic_DNA"/>
</dbReference>
<evidence type="ECO:0000313" key="3">
    <source>
        <dbReference type="EMBL" id="CAF2124231.1"/>
    </source>
</evidence>
<dbReference type="Proteomes" id="UP000663866">
    <property type="component" value="Unassembled WGS sequence"/>
</dbReference>
<dbReference type="EMBL" id="CAJOBI010006830">
    <property type="protein sequence ID" value="CAF4070488.1"/>
    <property type="molecule type" value="Genomic_DNA"/>
</dbReference>
<dbReference type="AlphaFoldDB" id="A0A820DE03"/>
<dbReference type="EMBL" id="CAJNRG010010625">
    <property type="protein sequence ID" value="CAF2124231.1"/>
    <property type="molecule type" value="Genomic_DNA"/>
</dbReference>
<proteinExistence type="predicted"/>
<reference evidence="8" key="1">
    <citation type="submission" date="2021-02" db="EMBL/GenBank/DDBJ databases">
        <authorList>
            <person name="Nowell W R."/>
        </authorList>
    </citation>
    <scope>NUCLEOTIDE SEQUENCE</scope>
</reference>
<dbReference type="Proteomes" id="UP000681720">
    <property type="component" value="Unassembled WGS sequence"/>
</dbReference>
<sequence>MTLKLKVRSLSSEKTRSISDEKFYTICSINIRRKITQVHIEEMDNIQDFYSIWRIWPRMKYLQLNCLNNMNIPLFLRTILKDINDSGNSYLRSLCLQLAAVDDQMTNNLKQMIECDKLLLQFTIKRIMDNVYLQWT</sequence>
<dbReference type="Proteomes" id="UP000663842">
    <property type="component" value="Unassembled WGS sequence"/>
</dbReference>
<dbReference type="OrthoDB" id="10038805at2759"/>
<dbReference type="Proteomes" id="UP000663855">
    <property type="component" value="Unassembled WGS sequence"/>
</dbReference>
<dbReference type="Proteomes" id="UP000663824">
    <property type="component" value="Unassembled WGS sequence"/>
</dbReference>
<evidence type="ECO:0000313" key="9">
    <source>
        <dbReference type="EMBL" id="CAF4243654.1"/>
    </source>
</evidence>
<name>A0A820DE03_9BILA</name>
<evidence type="ECO:0000313" key="8">
    <source>
        <dbReference type="EMBL" id="CAF4230651.1"/>
    </source>
</evidence>
<dbReference type="EMBL" id="CAJNRF010014230">
    <property type="protein sequence ID" value="CAF2155934.1"/>
    <property type="molecule type" value="Genomic_DNA"/>
</dbReference>
<evidence type="ECO:0000313" key="11">
    <source>
        <dbReference type="Proteomes" id="UP000663842"/>
    </source>
</evidence>